<dbReference type="OrthoDB" id="20872at2759"/>
<dbReference type="PANTHER" id="PTHR46082:SF11">
    <property type="entry name" value="AAA+ ATPASE DOMAIN-CONTAINING PROTEIN-RELATED"/>
    <property type="match status" value="1"/>
</dbReference>
<keyword evidence="1" id="KW-0677">Repeat</keyword>
<dbReference type="GO" id="GO:0009116">
    <property type="term" value="P:nucleoside metabolic process"/>
    <property type="evidence" value="ECO:0007669"/>
    <property type="project" value="InterPro"/>
</dbReference>
<dbReference type="Gene3D" id="3.40.50.1580">
    <property type="entry name" value="Nucleoside phosphorylase domain"/>
    <property type="match status" value="1"/>
</dbReference>
<dbReference type="InterPro" id="IPR035994">
    <property type="entry name" value="Nucleoside_phosphorylase_sf"/>
</dbReference>
<feature type="non-terminal residue" evidence="3">
    <location>
        <position position="573"/>
    </location>
</feature>
<dbReference type="STRING" id="452589.G9NL67"/>
<dbReference type="InterPro" id="IPR053137">
    <property type="entry name" value="NLR-like"/>
</dbReference>
<dbReference type="EMBL" id="ABDG02000018">
    <property type="protein sequence ID" value="EHK48634.1"/>
    <property type="molecule type" value="Genomic_DNA"/>
</dbReference>
<dbReference type="eggNOG" id="KOG4177">
    <property type="taxonomic scope" value="Eukaryota"/>
</dbReference>
<protein>
    <recommendedName>
        <fullName evidence="2">Nephrocystin 3-like N-terminal domain-containing protein</fullName>
    </recommendedName>
</protein>
<dbReference type="PANTHER" id="PTHR46082">
    <property type="entry name" value="ATP/GTP-BINDING PROTEIN-RELATED"/>
    <property type="match status" value="1"/>
</dbReference>
<dbReference type="Gene3D" id="3.40.50.300">
    <property type="entry name" value="P-loop containing nucleotide triphosphate hydrolases"/>
    <property type="match status" value="1"/>
</dbReference>
<evidence type="ECO:0000313" key="3">
    <source>
        <dbReference type="EMBL" id="EHK48634.1"/>
    </source>
</evidence>
<organism evidence="3 4">
    <name type="scientific">Hypocrea atroviridis (strain ATCC 20476 / IMI 206040)</name>
    <name type="common">Trichoderma atroviride</name>
    <dbReference type="NCBI Taxonomy" id="452589"/>
    <lineage>
        <taxon>Eukaryota</taxon>
        <taxon>Fungi</taxon>
        <taxon>Dikarya</taxon>
        <taxon>Ascomycota</taxon>
        <taxon>Pezizomycotina</taxon>
        <taxon>Sordariomycetes</taxon>
        <taxon>Hypocreomycetidae</taxon>
        <taxon>Hypocreales</taxon>
        <taxon>Hypocreaceae</taxon>
        <taxon>Trichoderma</taxon>
    </lineage>
</organism>
<feature type="domain" description="Nephrocystin 3-like N-terminal" evidence="2">
    <location>
        <begin position="344"/>
        <end position="508"/>
    </location>
</feature>
<name>G9NL67_HYPAI</name>
<accession>G9NL67</accession>
<dbReference type="SUPFAM" id="SSF53167">
    <property type="entry name" value="Purine and uridine phosphorylases"/>
    <property type="match status" value="1"/>
</dbReference>
<sequence>QMATETRTHGDYTVGWICASSIERRAAMAMLDELHEPLPTPEYDRNIYTLGSIGKHNVVIACPPMGTAAPYIISMTNIFRAINFSLLVGVGSGIPPDVRLGDVVVGTLEGHNPKEMMLNPLVEAENSVHVETWAATPPQPLLEALKKIKTEYELSGSRIPEYLERLKRDSPALASRYLKSDSLQDLLFDADYGHVTPDFANLSFIPREENDCRFCDKTMTVKRKPREMRVHYGLIASADREIKSAPLRDRLCRNFGGKVLCIDMDIARIKILFPSHYPCLVVRGICDYADSHKNMEWRDHAAIMAAAYAKDLLHEQDLQILEWLTPVDYGPRHRDFLRRWQPETGLWLLDSAEYKTWLSTKKQTLFCPGDIGSGKTILTSAVINDVKTRFQINPVVGIAYIYCDHRHKETQQIDELIASILKQLTQKLFSLPDCIRQMYEKHKYGQTRPSLNEILGVLHTIIGEYSRVFIIVDALDECPTSSGCRQTFLKELSNLQNQFGVNCFATSRLDPDIIAQFRTNSISLEIRENAKDVQLYVKRYMEQLPAFTELDQWQQETMLVKVLEHVDKRYDLA</sequence>
<dbReference type="AlphaFoldDB" id="G9NL67"/>
<dbReference type="InterPro" id="IPR027417">
    <property type="entry name" value="P-loop_NTPase"/>
</dbReference>
<dbReference type="GO" id="GO:0003824">
    <property type="term" value="F:catalytic activity"/>
    <property type="evidence" value="ECO:0007669"/>
    <property type="project" value="InterPro"/>
</dbReference>
<evidence type="ECO:0000256" key="1">
    <source>
        <dbReference type="ARBA" id="ARBA00022737"/>
    </source>
</evidence>
<comment type="caution">
    <text evidence="3">The sequence shown here is derived from an EMBL/GenBank/DDBJ whole genome shotgun (WGS) entry which is preliminary data.</text>
</comment>
<reference evidence="3 4" key="1">
    <citation type="journal article" date="2011" name="Genome Biol.">
        <title>Comparative genome sequence analysis underscores mycoparasitism as the ancestral life style of Trichoderma.</title>
        <authorList>
            <person name="Kubicek C.P."/>
            <person name="Herrera-Estrella A."/>
            <person name="Seidl-Seiboth V."/>
            <person name="Martinez D.A."/>
            <person name="Druzhinina I.S."/>
            <person name="Thon M."/>
            <person name="Zeilinger S."/>
            <person name="Casas-Flores S."/>
            <person name="Horwitz B.A."/>
            <person name="Mukherjee P.K."/>
            <person name="Mukherjee M."/>
            <person name="Kredics L."/>
            <person name="Alcaraz L.D."/>
            <person name="Aerts A."/>
            <person name="Antal Z."/>
            <person name="Atanasova L."/>
            <person name="Cervantes-Badillo M.G."/>
            <person name="Challacombe J."/>
            <person name="Chertkov O."/>
            <person name="McCluskey K."/>
            <person name="Coulpier F."/>
            <person name="Deshpande N."/>
            <person name="von Doehren H."/>
            <person name="Ebbole D.J."/>
            <person name="Esquivel-Naranjo E.U."/>
            <person name="Fekete E."/>
            <person name="Flipphi M."/>
            <person name="Glaser F."/>
            <person name="Gomez-Rodriguez E.Y."/>
            <person name="Gruber S."/>
            <person name="Han C."/>
            <person name="Henrissat B."/>
            <person name="Hermosa R."/>
            <person name="Hernandez-Onate M."/>
            <person name="Karaffa L."/>
            <person name="Kosti I."/>
            <person name="Le Crom S."/>
            <person name="Lindquist E."/>
            <person name="Lucas S."/>
            <person name="Luebeck M."/>
            <person name="Luebeck P.S."/>
            <person name="Margeot A."/>
            <person name="Metz B."/>
            <person name="Misra M."/>
            <person name="Nevalainen H."/>
            <person name="Omann M."/>
            <person name="Packer N."/>
            <person name="Perrone G."/>
            <person name="Uresti-Rivera E.E."/>
            <person name="Salamov A."/>
            <person name="Schmoll M."/>
            <person name="Seiboth B."/>
            <person name="Shapiro H."/>
            <person name="Sukno S."/>
            <person name="Tamayo-Ramos J.A."/>
            <person name="Tisch D."/>
            <person name="Wiest A."/>
            <person name="Wilkinson H.H."/>
            <person name="Zhang M."/>
            <person name="Coutinho P.M."/>
            <person name="Kenerley C.M."/>
            <person name="Monte E."/>
            <person name="Baker S.E."/>
            <person name="Grigoriev I.V."/>
        </authorList>
    </citation>
    <scope>NUCLEOTIDE SEQUENCE [LARGE SCALE GENOMIC DNA]</scope>
    <source>
        <strain evidence="4">ATCC 20476 / IMI 206040</strain>
    </source>
</reference>
<dbReference type="SUPFAM" id="SSF52540">
    <property type="entry name" value="P-loop containing nucleoside triphosphate hydrolases"/>
    <property type="match status" value="1"/>
</dbReference>
<dbReference type="Proteomes" id="UP000005426">
    <property type="component" value="Unassembled WGS sequence"/>
</dbReference>
<gene>
    <name evidence="3" type="ORF">TRIATDRAFT_173359</name>
</gene>
<dbReference type="Pfam" id="PF24883">
    <property type="entry name" value="NPHP3_N"/>
    <property type="match status" value="1"/>
</dbReference>
<dbReference type="InterPro" id="IPR056884">
    <property type="entry name" value="NPHP3-like_N"/>
</dbReference>
<dbReference type="HOGENOM" id="CLU_000288_34_13_1"/>
<feature type="non-terminal residue" evidence="3">
    <location>
        <position position="1"/>
    </location>
</feature>
<proteinExistence type="predicted"/>
<keyword evidence="4" id="KW-1185">Reference proteome</keyword>
<evidence type="ECO:0000313" key="4">
    <source>
        <dbReference type="Proteomes" id="UP000005426"/>
    </source>
</evidence>
<evidence type="ECO:0000259" key="2">
    <source>
        <dbReference type="Pfam" id="PF24883"/>
    </source>
</evidence>
<dbReference type="OMA" id="WICASSI"/>